<gene>
    <name evidence="2" type="ORF">BCR44DRAFT_60920</name>
</gene>
<dbReference type="GO" id="GO:0070182">
    <property type="term" value="F:DNA polymerase binding"/>
    <property type="evidence" value="ECO:0007669"/>
    <property type="project" value="TreeGrafter"/>
</dbReference>
<dbReference type="Proteomes" id="UP000193411">
    <property type="component" value="Unassembled WGS sequence"/>
</dbReference>
<dbReference type="PANTHER" id="PTHR21818">
    <property type="entry name" value="BC025462 PROTEIN"/>
    <property type="match status" value="1"/>
</dbReference>
<dbReference type="AlphaFoldDB" id="A0A1Y2HWA3"/>
<name>A0A1Y2HWA3_9FUNG</name>
<evidence type="ECO:0000313" key="2">
    <source>
        <dbReference type="EMBL" id="ORZ38876.1"/>
    </source>
</evidence>
<evidence type="ECO:0000313" key="3">
    <source>
        <dbReference type="Proteomes" id="UP000193411"/>
    </source>
</evidence>
<dbReference type="EMBL" id="MCFL01000007">
    <property type="protein sequence ID" value="ORZ38876.1"/>
    <property type="molecule type" value="Genomic_DNA"/>
</dbReference>
<proteinExistence type="predicted"/>
<feature type="compositionally biased region" description="Acidic residues" evidence="1">
    <location>
        <begin position="646"/>
        <end position="663"/>
    </location>
</feature>
<feature type="region of interest" description="Disordered" evidence="1">
    <location>
        <begin position="631"/>
        <end position="685"/>
    </location>
</feature>
<organism evidence="2 3">
    <name type="scientific">Catenaria anguillulae PL171</name>
    <dbReference type="NCBI Taxonomy" id="765915"/>
    <lineage>
        <taxon>Eukaryota</taxon>
        <taxon>Fungi</taxon>
        <taxon>Fungi incertae sedis</taxon>
        <taxon>Blastocladiomycota</taxon>
        <taxon>Blastocladiomycetes</taxon>
        <taxon>Blastocladiales</taxon>
        <taxon>Catenariaceae</taxon>
        <taxon>Catenaria</taxon>
    </lineage>
</organism>
<dbReference type="InterPro" id="IPR026171">
    <property type="entry name" value="FANCI"/>
</dbReference>
<dbReference type="PANTHER" id="PTHR21818:SF0">
    <property type="entry name" value="FANCONI ANEMIA GROUP I PROTEIN"/>
    <property type="match status" value="1"/>
</dbReference>
<feature type="region of interest" description="Disordered" evidence="1">
    <location>
        <begin position="157"/>
        <end position="178"/>
    </location>
</feature>
<protein>
    <submittedName>
        <fullName evidence="2">Uncharacterized protein</fullName>
    </submittedName>
</protein>
<evidence type="ECO:0000256" key="1">
    <source>
        <dbReference type="SAM" id="MobiDB-lite"/>
    </source>
</evidence>
<dbReference type="GO" id="GO:0006281">
    <property type="term" value="P:DNA repair"/>
    <property type="evidence" value="ECO:0007669"/>
    <property type="project" value="InterPro"/>
</dbReference>
<keyword evidence="3" id="KW-1185">Reference proteome</keyword>
<dbReference type="OrthoDB" id="195089at2759"/>
<reference evidence="2 3" key="1">
    <citation type="submission" date="2016-07" db="EMBL/GenBank/DDBJ databases">
        <title>Pervasive Adenine N6-methylation of Active Genes in Fungi.</title>
        <authorList>
            <consortium name="DOE Joint Genome Institute"/>
            <person name="Mondo S.J."/>
            <person name="Dannebaum R.O."/>
            <person name="Kuo R.C."/>
            <person name="Labutti K."/>
            <person name="Haridas S."/>
            <person name="Kuo A."/>
            <person name="Salamov A."/>
            <person name="Ahrendt S.R."/>
            <person name="Lipzen A."/>
            <person name="Sullivan W."/>
            <person name="Andreopoulos W.B."/>
            <person name="Clum A."/>
            <person name="Lindquist E."/>
            <person name="Daum C."/>
            <person name="Ramamoorthy G.K."/>
            <person name="Gryganskyi A."/>
            <person name="Culley D."/>
            <person name="Magnuson J.K."/>
            <person name="James T.Y."/>
            <person name="O'Malley M.A."/>
            <person name="Stajich J.E."/>
            <person name="Spatafora J.W."/>
            <person name="Visel A."/>
            <person name="Grigoriev I.V."/>
        </authorList>
    </citation>
    <scope>NUCLEOTIDE SEQUENCE [LARGE SCALE GENOMIC DNA]</scope>
    <source>
        <strain evidence="2 3">PL171</strain>
    </source>
</reference>
<feature type="compositionally biased region" description="Low complexity" evidence="1">
    <location>
        <begin position="160"/>
        <end position="174"/>
    </location>
</feature>
<accession>A0A1Y2HWA3</accession>
<comment type="caution">
    <text evidence="2">The sequence shown here is derived from an EMBL/GenBank/DDBJ whole genome shotgun (WGS) entry which is preliminary data.</text>
</comment>
<feature type="non-terminal residue" evidence="2">
    <location>
        <position position="769"/>
    </location>
</feature>
<sequence>MGGEAGARSRLARLVLPTLQAHLEPLLDRKNGWLIKFGACVDSVEIVEPVHWLIKCVTVAVAQCMMAEQDVVEGEWVDEPEKLVKEEAVRALDKAKTQLRQCAEKMRAMDLSDYGIPASAVFSFNDEEQAKLLVLGNLIAATYETVLEFIAVTRAPPKPAGASANSRGTSTTGRSSDDHLLEALYNRGREATDAIRSRFVDAKGKKKPTQPLYCDACLMDPSTLYALQETLNMPDHQLMAKLSSAVYLSSAQAHHQSLVALAKVFLAQLIPANVAAVASRSKDTKGKSLAMFAVESLETVVQRVLEYEDYGEMLEAMVRNDAGSATAAVDMVDEGLSLVQTLMQSVDALIGAEYAAEAARLIGVLDMLLPWLHNAEAENLYDCVIELLMGGTTLSEPAVLRALLTLMVRIKWDDIDALETRLQAIALHVLHEMGQLQEAGSSSKGEYCPHPRAADLTEDDHFNLDLREPKARVACVKVVLAFVGDLLADLDWTFKEYRVEFGKKGMAPSLERRSAFENRVAARIHAALVPMYTLAVIALPYSLAEAMYRSLTHLLGTTIAYLQLKRSMDTRPDDSFVQVIERASALRHWVHQVTLHFDKQAVVAAADVKEKEEAKKSKAAAKGKGKVKVGAGKAVGKSGKGKKVDSDDEDDDDNDELMMDELDDRSVTSGTTLAGGDAMSPAQKAQAKMVKRQRALGKLAAELVEKGEMFDVQLIALANIYKSLAKYLRRSAIHDVKLPAAGTSVTRLRQMSTSWAMRGRGLPSGPRRL</sequence>